<dbReference type="Gene3D" id="1.20.920.20">
    <property type="match status" value="1"/>
</dbReference>
<comment type="caution">
    <text evidence="7">The sequence shown here is derived from an EMBL/GenBank/DDBJ whole genome shotgun (WGS) entry which is preliminary data.</text>
</comment>
<dbReference type="PANTHER" id="PTHR31791:SF47">
    <property type="entry name" value="INACTIVE FRIGIDA-LIKE PROTEIN 2"/>
    <property type="match status" value="1"/>
</dbReference>
<name>A0A8X8WTE4_SALSN</name>
<dbReference type="InterPro" id="IPR012474">
    <property type="entry name" value="Frigida"/>
</dbReference>
<evidence type="ECO:0000256" key="3">
    <source>
        <dbReference type="ARBA" id="ARBA00022782"/>
    </source>
</evidence>
<evidence type="ECO:0000256" key="6">
    <source>
        <dbReference type="SAM" id="Coils"/>
    </source>
</evidence>
<evidence type="ECO:0000313" key="8">
    <source>
        <dbReference type="Proteomes" id="UP000298416"/>
    </source>
</evidence>
<keyword evidence="6" id="KW-0175">Coiled coil</keyword>
<organism evidence="7">
    <name type="scientific">Salvia splendens</name>
    <name type="common">Scarlet sage</name>
    <dbReference type="NCBI Taxonomy" id="180675"/>
    <lineage>
        <taxon>Eukaryota</taxon>
        <taxon>Viridiplantae</taxon>
        <taxon>Streptophyta</taxon>
        <taxon>Embryophyta</taxon>
        <taxon>Tracheophyta</taxon>
        <taxon>Spermatophyta</taxon>
        <taxon>Magnoliopsida</taxon>
        <taxon>eudicotyledons</taxon>
        <taxon>Gunneridae</taxon>
        <taxon>Pentapetalae</taxon>
        <taxon>asterids</taxon>
        <taxon>lamiids</taxon>
        <taxon>Lamiales</taxon>
        <taxon>Lamiaceae</taxon>
        <taxon>Nepetoideae</taxon>
        <taxon>Mentheae</taxon>
        <taxon>Salviinae</taxon>
        <taxon>Salvia</taxon>
        <taxon>Salvia subgen. Calosphace</taxon>
        <taxon>core Calosphace</taxon>
    </lineage>
</organism>
<dbReference type="PANTHER" id="PTHR31791">
    <property type="entry name" value="FRIGIDA-LIKE PROTEIN 3-RELATED"/>
    <property type="match status" value="1"/>
</dbReference>
<gene>
    <name evidence="7" type="ORF">SASPL_137743</name>
</gene>
<evidence type="ECO:0000313" key="7">
    <source>
        <dbReference type="EMBL" id="KAG6400898.1"/>
    </source>
</evidence>
<evidence type="ECO:0000256" key="4">
    <source>
        <dbReference type="ARBA" id="ARBA00023089"/>
    </source>
</evidence>
<accession>A0A8X8WTE4</accession>
<evidence type="ECO:0000256" key="1">
    <source>
        <dbReference type="ARBA" id="ARBA00008956"/>
    </source>
</evidence>
<comment type="similarity">
    <text evidence="1 5">Belongs to the Frigida family.</text>
</comment>
<dbReference type="AlphaFoldDB" id="A0A8X8WTE4"/>
<reference evidence="7" key="1">
    <citation type="submission" date="2018-01" db="EMBL/GenBank/DDBJ databases">
        <authorList>
            <person name="Mao J.F."/>
        </authorList>
    </citation>
    <scope>NUCLEOTIDE SEQUENCE</scope>
    <source>
        <strain evidence="7">Huo1</strain>
        <tissue evidence="7">Leaf</tissue>
    </source>
</reference>
<dbReference type="Pfam" id="PF07899">
    <property type="entry name" value="Frigida"/>
    <property type="match status" value="1"/>
</dbReference>
<protein>
    <recommendedName>
        <fullName evidence="5">FRIGIDA-like protein</fullName>
    </recommendedName>
</protein>
<keyword evidence="3 5" id="KW-0221">Differentiation</keyword>
<dbReference type="GO" id="GO:0009908">
    <property type="term" value="P:flower development"/>
    <property type="evidence" value="ECO:0007669"/>
    <property type="project" value="UniProtKB-KW"/>
</dbReference>
<feature type="coiled-coil region" evidence="6">
    <location>
        <begin position="121"/>
        <end position="333"/>
    </location>
</feature>
<dbReference type="EMBL" id="PNBA02000014">
    <property type="protein sequence ID" value="KAG6400898.1"/>
    <property type="molecule type" value="Genomic_DNA"/>
</dbReference>
<keyword evidence="4 5" id="KW-0287">Flowering</keyword>
<proteinExistence type="inferred from homology"/>
<dbReference type="Proteomes" id="UP000298416">
    <property type="component" value="Unassembled WGS sequence"/>
</dbReference>
<reference evidence="7" key="2">
    <citation type="submission" date="2020-08" db="EMBL/GenBank/DDBJ databases">
        <title>Plant Genome Project.</title>
        <authorList>
            <person name="Zhang R.-G."/>
        </authorList>
    </citation>
    <scope>NUCLEOTIDE SEQUENCE</scope>
    <source>
        <strain evidence="7">Huo1</strain>
        <tissue evidence="7">Leaf</tissue>
    </source>
</reference>
<evidence type="ECO:0000256" key="2">
    <source>
        <dbReference type="ARBA" id="ARBA00022473"/>
    </source>
</evidence>
<feature type="coiled-coil region" evidence="6">
    <location>
        <begin position="479"/>
        <end position="513"/>
    </location>
</feature>
<evidence type="ECO:0000256" key="5">
    <source>
        <dbReference type="RuleBase" id="RU364012"/>
    </source>
</evidence>
<feature type="coiled-coil region" evidence="6">
    <location>
        <begin position="411"/>
        <end position="445"/>
    </location>
</feature>
<sequence length="699" mass="82736">MEKTLEGLSKRAAVTERMVDFLQIQCSEIESRKRKLDAAWDSVSVRMRGADFREAALDKRERELEERERRFFMFEDAKMRELASHEQELEHRHAAVVKRVRFLDMERAEVGVVRRRAGERLAKIEADKQSLMFERQTLAEEEERFDAMIDALKEKELFIEENMRGIALKKENLEEKWKEIGEEQARLADEKSRDQKLFKHYFMERIEVAENKLEQVRLKMDDKFGEIECRDNAGWESLALSIKEADLVRESVEKKLEELEWMRTEFISFQEEKARELASKEQLLDAMSEKLVKDAELMNQELIEREKLGHSLLERLQLAKENVEGLKTSVENRFYEADEKMRKLASRSEKVFRDAELMNEELIEREKLGRQLLERLCSVKDSVEGLKAAADQRFIEVSLKETDLDSLQNWVEKKMDEADFKKREVEEQERRIAEKEGRLIAKEKELEDRHKVRLEKLDSRENSLKEFTRNCFKEHRAIKRELRTEKDLVEKRARDLDEREQRLYHTLEELEIKEKQMRYSFNVLEYKHHHPTDVFIAPIEIEPDESADLKFMVRMDGKTLQMFLNDRENEFESMVDEIFKVLHLSSDPAKLVLDAMAGFYPPRLREEDVEYNVRRTCIILLGQLLKLSPTIKPHVREEAIELATSWKSQLKAAPQIAKSQEVLGFLCLLSAFDLASYFDEDDLSSFLMVGQHKEALVLE</sequence>
<dbReference type="GO" id="GO:0030154">
    <property type="term" value="P:cell differentiation"/>
    <property type="evidence" value="ECO:0007669"/>
    <property type="project" value="UniProtKB-KW"/>
</dbReference>
<keyword evidence="8" id="KW-1185">Reference proteome</keyword>
<dbReference type="OrthoDB" id="1166041at2759"/>
<keyword evidence="2 5" id="KW-0217">Developmental protein</keyword>